<dbReference type="EMBL" id="RXIL01000021">
    <property type="protein sequence ID" value="RZN73009.1"/>
    <property type="molecule type" value="Genomic_DNA"/>
</dbReference>
<accession>A0A520KYI2</accession>
<dbReference type="PROSITE" id="PS00198">
    <property type="entry name" value="4FE4S_FER_1"/>
    <property type="match status" value="1"/>
</dbReference>
<dbReference type="InterPro" id="IPR000283">
    <property type="entry name" value="NADH_UbQ_OxRdtase_75kDa_su_CS"/>
</dbReference>
<keyword evidence="3" id="KW-0677">Repeat</keyword>
<sequence length="483" mass="52985">MNEVTLEIDGRKIKVEKGLTILEAAKGIGIDIPTLCYHPLVSPSGACRLCSVEVERRGRKNIVASCVYPVEEGLVVNTKSPEVIKVRKMIIELLMARSPNVKIIQDLAQEYGIKETRFELEDETCILCGLCTRICEERVGVSAINFINRGVNRMIEGPLEDHLGTNLSDMCIGCGACAYVCPTGTIGLEDLYKKIRSSFPFGTVEERTFGRRSGEDEVLGIYKNCYAVRSKKEDILERAQDGGAVTSLLAYALESGMIDAAVITVADNSWEPTTKVATSYDDLKEGAGTKYTFYPSGIGISEAVNKGYEDIGFVGTPCQTEGLRKILTSNQPYSIGKEKIKLLVGLFCLDTFKQELMGFINDKITRLGEVGKLDIKGRDLNIYEKNGEMHAVPLSDIEGYVNKGCFACTDFSSELADISIGSVGSDMGWSTVITRTDRGVALLEGAINDGYVEAKELKDLKLLIRLAKIKRKRAKKETGTTRP</sequence>
<dbReference type="AlphaFoldDB" id="A0A520KYI2"/>
<evidence type="ECO:0000259" key="6">
    <source>
        <dbReference type="PROSITE" id="PS51085"/>
    </source>
</evidence>
<evidence type="ECO:0000259" key="7">
    <source>
        <dbReference type="PROSITE" id="PS51379"/>
    </source>
</evidence>
<dbReference type="SUPFAM" id="SSF54862">
    <property type="entry name" value="4Fe-4S ferredoxins"/>
    <property type="match status" value="1"/>
</dbReference>
<dbReference type="PANTHER" id="PTHR31332">
    <property type="entry name" value="7-HYDROXYMETHYL CHLOROPHYLL A REDUCTASE, CHLOROPLASTIC"/>
    <property type="match status" value="1"/>
</dbReference>
<dbReference type="Pfam" id="PF04432">
    <property type="entry name" value="FrhB_FdhB_C"/>
    <property type="match status" value="1"/>
</dbReference>
<keyword evidence="5" id="KW-0411">Iron-sulfur</keyword>
<keyword evidence="4" id="KW-0408">Iron</keyword>
<feature type="domain" description="4Fe-4S ferredoxin-type" evidence="7">
    <location>
        <begin position="161"/>
        <end position="191"/>
    </location>
</feature>
<dbReference type="Gene3D" id="3.30.70.20">
    <property type="match status" value="1"/>
</dbReference>
<dbReference type="GO" id="GO:0008137">
    <property type="term" value="F:NADH dehydrogenase (ubiquinone) activity"/>
    <property type="evidence" value="ECO:0007669"/>
    <property type="project" value="InterPro"/>
</dbReference>
<dbReference type="FunFam" id="3.30.70.20:FF:000035">
    <property type="entry name" value="Iron hydrogenase 1"/>
    <property type="match status" value="1"/>
</dbReference>
<dbReference type="Pfam" id="PF12838">
    <property type="entry name" value="Fer4_7"/>
    <property type="match status" value="1"/>
</dbReference>
<dbReference type="GO" id="GO:0016020">
    <property type="term" value="C:membrane"/>
    <property type="evidence" value="ECO:0007669"/>
    <property type="project" value="InterPro"/>
</dbReference>
<dbReference type="InterPro" id="IPR007525">
    <property type="entry name" value="FrhB_FdhB_C"/>
</dbReference>
<dbReference type="Pfam" id="PF04422">
    <property type="entry name" value="FrhB_FdhB_N"/>
    <property type="match status" value="1"/>
</dbReference>
<dbReference type="Pfam" id="PF13510">
    <property type="entry name" value="Fer2_4"/>
    <property type="match status" value="1"/>
</dbReference>
<evidence type="ECO:0000256" key="3">
    <source>
        <dbReference type="ARBA" id="ARBA00022737"/>
    </source>
</evidence>
<feature type="domain" description="4Fe-4S ferredoxin-type" evidence="7">
    <location>
        <begin position="116"/>
        <end position="149"/>
    </location>
</feature>
<evidence type="ECO:0000256" key="4">
    <source>
        <dbReference type="ARBA" id="ARBA00023004"/>
    </source>
</evidence>
<dbReference type="PANTHER" id="PTHR31332:SF0">
    <property type="entry name" value="7-HYDROXYMETHYL CHLOROPHYLL A REDUCTASE, CHLOROPLASTIC"/>
    <property type="match status" value="1"/>
</dbReference>
<dbReference type="PROSITE" id="PS51379">
    <property type="entry name" value="4FE4S_FER_2"/>
    <property type="match status" value="2"/>
</dbReference>
<comment type="caution">
    <text evidence="8">The sequence shown here is derived from an EMBL/GenBank/DDBJ whole genome shotgun (WGS) entry which is preliminary data.</text>
</comment>
<dbReference type="GO" id="GO:0052592">
    <property type="term" value="F:oxidoreductase activity, acting on CH or CH2 groups, with an iron-sulfur protein as acceptor"/>
    <property type="evidence" value="ECO:0007669"/>
    <property type="project" value="TreeGrafter"/>
</dbReference>
<dbReference type="Proteomes" id="UP000320766">
    <property type="component" value="Unassembled WGS sequence"/>
</dbReference>
<dbReference type="PROSITE" id="PS51085">
    <property type="entry name" value="2FE2S_FER_2"/>
    <property type="match status" value="1"/>
</dbReference>
<dbReference type="CDD" id="cd00207">
    <property type="entry name" value="fer2"/>
    <property type="match status" value="1"/>
</dbReference>
<evidence type="ECO:0000313" key="8">
    <source>
        <dbReference type="EMBL" id="RZN73009.1"/>
    </source>
</evidence>
<dbReference type="InterPro" id="IPR036010">
    <property type="entry name" value="2Fe-2S_ferredoxin-like_sf"/>
</dbReference>
<gene>
    <name evidence="8" type="ORF">EF807_01235</name>
</gene>
<dbReference type="Gene3D" id="3.10.20.740">
    <property type="match status" value="1"/>
</dbReference>
<dbReference type="GO" id="GO:0051539">
    <property type="term" value="F:4 iron, 4 sulfur cluster binding"/>
    <property type="evidence" value="ECO:0007669"/>
    <property type="project" value="UniProtKB-KW"/>
</dbReference>
<dbReference type="InterPro" id="IPR017900">
    <property type="entry name" value="4Fe4S_Fe_S_CS"/>
</dbReference>
<evidence type="ECO:0000256" key="1">
    <source>
        <dbReference type="ARBA" id="ARBA00022485"/>
    </source>
</evidence>
<dbReference type="InterPro" id="IPR045220">
    <property type="entry name" value="FRHB/FDHB/HCAR-like"/>
</dbReference>
<evidence type="ECO:0000313" key="9">
    <source>
        <dbReference type="Proteomes" id="UP000320766"/>
    </source>
</evidence>
<dbReference type="PROSITE" id="PS00641">
    <property type="entry name" value="COMPLEX1_75K_1"/>
    <property type="match status" value="1"/>
</dbReference>
<dbReference type="GO" id="GO:0042773">
    <property type="term" value="P:ATP synthesis coupled electron transport"/>
    <property type="evidence" value="ECO:0007669"/>
    <property type="project" value="InterPro"/>
</dbReference>
<dbReference type="GO" id="GO:0046872">
    <property type="term" value="F:metal ion binding"/>
    <property type="evidence" value="ECO:0007669"/>
    <property type="project" value="UniProtKB-KW"/>
</dbReference>
<evidence type="ECO:0000256" key="2">
    <source>
        <dbReference type="ARBA" id="ARBA00022723"/>
    </source>
</evidence>
<protein>
    <submittedName>
        <fullName evidence="8">2Fe-2S iron-sulfur cluster binding domain-containing protein</fullName>
    </submittedName>
</protein>
<dbReference type="InterPro" id="IPR007516">
    <property type="entry name" value="Co_F420_Hydgase/DH_bsu_N"/>
</dbReference>
<proteinExistence type="predicted"/>
<dbReference type="SUPFAM" id="SSF54292">
    <property type="entry name" value="2Fe-2S ferredoxin-like"/>
    <property type="match status" value="1"/>
</dbReference>
<reference evidence="8 9" key="1">
    <citation type="journal article" date="2019" name="Nat. Microbiol.">
        <title>Wide diversity of methane and short-chain alkane metabolisms in uncultured archaea.</title>
        <authorList>
            <person name="Borrel G."/>
            <person name="Adam P.S."/>
            <person name="McKay L.J."/>
            <person name="Chen L.X."/>
            <person name="Sierra-Garcia I.N."/>
            <person name="Sieber C.M."/>
            <person name="Letourneur Q."/>
            <person name="Ghozlane A."/>
            <person name="Andersen G.L."/>
            <person name="Li W.J."/>
            <person name="Hallam S.J."/>
            <person name="Muyzer G."/>
            <person name="de Oliveira V.M."/>
            <person name="Inskeep W.P."/>
            <person name="Banfield J.F."/>
            <person name="Gribaldo S."/>
        </authorList>
    </citation>
    <scope>NUCLEOTIDE SEQUENCE [LARGE SCALE GENOMIC DNA]</scope>
    <source>
        <strain evidence="8">NM1b</strain>
    </source>
</reference>
<keyword evidence="2" id="KW-0479">Metal-binding</keyword>
<keyword evidence="1" id="KW-0004">4Fe-4S</keyword>
<feature type="domain" description="2Fe-2S ferredoxin-type" evidence="6">
    <location>
        <begin position="2"/>
        <end position="82"/>
    </location>
</feature>
<evidence type="ECO:0000256" key="5">
    <source>
        <dbReference type="ARBA" id="ARBA00023014"/>
    </source>
</evidence>
<dbReference type="InterPro" id="IPR001041">
    <property type="entry name" value="2Fe-2S_ferredoxin-type"/>
</dbReference>
<dbReference type="InterPro" id="IPR017896">
    <property type="entry name" value="4Fe4S_Fe-S-bd"/>
</dbReference>
<name>A0A520KYI2_9EURY</name>
<organism evidence="8 9">
    <name type="scientific">Candidatus Methanolliviera hydrocarbonicum</name>
    <dbReference type="NCBI Taxonomy" id="2491085"/>
    <lineage>
        <taxon>Archaea</taxon>
        <taxon>Methanobacteriati</taxon>
        <taxon>Methanobacteriota</taxon>
        <taxon>Candidatus Methanoliparia</taxon>
        <taxon>Candidatus Methanoliparales</taxon>
        <taxon>Candidatus Methanollivieraceae</taxon>
        <taxon>Candidatus Methanolliviera</taxon>
    </lineage>
</organism>